<evidence type="ECO:0000313" key="10">
    <source>
        <dbReference type="Proteomes" id="UP000286990"/>
    </source>
</evidence>
<dbReference type="Pfam" id="PF08544">
    <property type="entry name" value="GHMP_kinases_C"/>
    <property type="match status" value="1"/>
</dbReference>
<dbReference type="Proteomes" id="UP000286990">
    <property type="component" value="Unassembled WGS sequence"/>
</dbReference>
<organism evidence="9 10">
    <name type="scientific">Maribacter algicola</name>
    <dbReference type="NCBI Taxonomy" id="2498892"/>
    <lineage>
        <taxon>Bacteria</taxon>
        <taxon>Pseudomonadati</taxon>
        <taxon>Bacteroidota</taxon>
        <taxon>Flavobacteriia</taxon>
        <taxon>Flavobacteriales</taxon>
        <taxon>Flavobacteriaceae</taxon>
        <taxon>Maribacter</taxon>
    </lineage>
</organism>
<dbReference type="SUPFAM" id="SSF54211">
    <property type="entry name" value="Ribosomal protein S5 domain 2-like"/>
    <property type="match status" value="1"/>
</dbReference>
<dbReference type="PRINTS" id="PR00473">
    <property type="entry name" value="GALCTOKINASE"/>
</dbReference>
<dbReference type="InterPro" id="IPR020568">
    <property type="entry name" value="Ribosomal_Su5_D2-typ_SF"/>
</dbReference>
<comment type="caution">
    <text evidence="9">The sequence shown here is derived from an EMBL/GenBank/DDBJ whole genome shotgun (WGS) entry which is preliminary data.</text>
</comment>
<keyword evidence="3" id="KW-0808">Transferase</keyword>
<feature type="domain" description="GHMP kinase N-terminal" evidence="6">
    <location>
        <begin position="75"/>
        <end position="165"/>
    </location>
</feature>
<dbReference type="GO" id="GO:0006012">
    <property type="term" value="P:galactose metabolic process"/>
    <property type="evidence" value="ECO:0007669"/>
    <property type="project" value="UniProtKB-KW"/>
</dbReference>
<dbReference type="AlphaFoldDB" id="A0A3R8RR31"/>
<comment type="similarity">
    <text evidence="1">Belongs to the GHMP kinase family. GalK subfamily.</text>
</comment>
<gene>
    <name evidence="9" type="ORF">DZC72_01050</name>
</gene>
<dbReference type="GO" id="GO:0005829">
    <property type="term" value="C:cytosol"/>
    <property type="evidence" value="ECO:0007669"/>
    <property type="project" value="TreeGrafter"/>
</dbReference>
<dbReference type="InterPro" id="IPR036554">
    <property type="entry name" value="GHMP_kinase_C_sf"/>
</dbReference>
<dbReference type="GO" id="GO:0004335">
    <property type="term" value="F:galactokinase activity"/>
    <property type="evidence" value="ECO:0007669"/>
    <property type="project" value="InterPro"/>
</dbReference>
<keyword evidence="10" id="KW-1185">Reference proteome</keyword>
<dbReference type="PRINTS" id="PR00959">
    <property type="entry name" value="MEVGALKINASE"/>
</dbReference>
<dbReference type="OrthoDB" id="1411003at2"/>
<evidence type="ECO:0000256" key="4">
    <source>
        <dbReference type="ARBA" id="ARBA00022840"/>
    </source>
</evidence>
<evidence type="ECO:0000259" key="8">
    <source>
        <dbReference type="Pfam" id="PF10509"/>
    </source>
</evidence>
<protein>
    <submittedName>
        <fullName evidence="9">Galactokinase</fullName>
    </submittedName>
</protein>
<proteinExistence type="inferred from homology"/>
<evidence type="ECO:0000256" key="3">
    <source>
        <dbReference type="ARBA" id="ARBA00022777"/>
    </source>
</evidence>
<keyword evidence="3" id="KW-0418">Kinase</keyword>
<dbReference type="PANTHER" id="PTHR10457">
    <property type="entry name" value="MEVALONATE KINASE/GALACTOKINASE"/>
    <property type="match status" value="1"/>
</dbReference>
<evidence type="ECO:0000256" key="5">
    <source>
        <dbReference type="ARBA" id="ARBA00023144"/>
    </source>
</evidence>
<keyword evidence="2" id="KW-0547">Nucleotide-binding</keyword>
<dbReference type="SUPFAM" id="SSF55060">
    <property type="entry name" value="GHMP Kinase, C-terminal domain"/>
    <property type="match status" value="1"/>
</dbReference>
<dbReference type="Pfam" id="PF10509">
    <property type="entry name" value="GalKase_gal_bdg"/>
    <property type="match status" value="1"/>
</dbReference>
<evidence type="ECO:0000259" key="6">
    <source>
        <dbReference type="Pfam" id="PF00288"/>
    </source>
</evidence>
<dbReference type="InterPro" id="IPR000705">
    <property type="entry name" value="Galactokinase"/>
</dbReference>
<dbReference type="EMBL" id="QUSX01000001">
    <property type="protein sequence ID" value="RRQ50743.1"/>
    <property type="molecule type" value="Genomic_DNA"/>
</dbReference>
<evidence type="ECO:0000256" key="1">
    <source>
        <dbReference type="ARBA" id="ARBA00006566"/>
    </source>
</evidence>
<evidence type="ECO:0000313" key="9">
    <source>
        <dbReference type="EMBL" id="RRQ50743.1"/>
    </source>
</evidence>
<keyword evidence="4" id="KW-0067">ATP-binding</keyword>
<dbReference type="Gene3D" id="3.30.70.890">
    <property type="entry name" value="GHMP kinase, C-terminal domain"/>
    <property type="match status" value="1"/>
</dbReference>
<dbReference type="Pfam" id="PF00288">
    <property type="entry name" value="GHMP_kinases_N"/>
    <property type="match status" value="1"/>
</dbReference>
<dbReference type="GO" id="GO:0005524">
    <property type="term" value="F:ATP binding"/>
    <property type="evidence" value="ECO:0007669"/>
    <property type="project" value="UniProtKB-KW"/>
</dbReference>
<reference evidence="10" key="1">
    <citation type="submission" date="2018-08" db="EMBL/GenBank/DDBJ databases">
        <authorList>
            <person name="Khan S.A."/>
            <person name="J S.E."/>
        </authorList>
    </citation>
    <scope>NUCLEOTIDE SEQUENCE [LARGE SCALE GENOMIC DNA]</scope>
    <source>
        <strain evidence="10">PoM-212</strain>
    </source>
</reference>
<dbReference type="InterPro" id="IPR006204">
    <property type="entry name" value="GHMP_kinase_N_dom"/>
</dbReference>
<reference evidence="10" key="2">
    <citation type="submission" date="2018-12" db="EMBL/GenBank/DDBJ databases">
        <title>Maribacter lutimaris sp. nov., isolated from marine sediment.</title>
        <authorList>
            <person name="Kim K.K."/>
        </authorList>
    </citation>
    <scope>NUCLEOTIDE SEQUENCE [LARGE SCALE GENOMIC DNA]</scope>
    <source>
        <strain evidence="10">PoM-212</strain>
    </source>
</reference>
<accession>A0A3R8RR31</accession>
<dbReference type="InterPro" id="IPR014721">
    <property type="entry name" value="Ribsml_uS5_D2-typ_fold_subgr"/>
</dbReference>
<dbReference type="PIRSF" id="PIRSF000530">
    <property type="entry name" value="Galactokinase"/>
    <property type="match status" value="1"/>
</dbReference>
<dbReference type="InterPro" id="IPR013750">
    <property type="entry name" value="GHMP_kinase_C_dom"/>
</dbReference>
<dbReference type="InterPro" id="IPR006206">
    <property type="entry name" value="Mevalonate/galactokinase"/>
</dbReference>
<keyword evidence="5" id="KW-0299">Galactose metabolism</keyword>
<name>A0A3R8RR31_9FLAO</name>
<dbReference type="PANTHER" id="PTHR10457:SF7">
    <property type="entry name" value="GALACTOKINASE-RELATED"/>
    <property type="match status" value="1"/>
</dbReference>
<feature type="domain" description="Galactokinase N-terminal" evidence="8">
    <location>
        <begin position="7"/>
        <end position="41"/>
    </location>
</feature>
<evidence type="ECO:0000259" key="7">
    <source>
        <dbReference type="Pfam" id="PF08544"/>
    </source>
</evidence>
<feature type="domain" description="GHMP kinase C-terminal" evidence="7">
    <location>
        <begin position="270"/>
        <end position="340"/>
    </location>
</feature>
<dbReference type="Gene3D" id="3.30.230.10">
    <property type="match status" value="1"/>
</dbReference>
<keyword evidence="5" id="KW-0119">Carbohydrate metabolism</keyword>
<sequence length="366" mass="40143">MDKEIKIVAPGRTCLFGDHQDYLGLPVIACAIDRHIFLKASPNDSGVFKIRMQDIDSKRDIPISEEFGSLEPRDYFASALRVLRREGCLPNRGYDVDITGNIPINSGNSSSSAVLLAWIYFLIEAFGIDRPVDREFLAELGYRAEIMEHREPGGMMDHFSIAMGGVVHIKTEAPFECRTIGTKLDGMVTGVSGVPKETVGLLGRVKGNAQKAIQIVSDKYNDFNIHKATISDLKKYGPLLPLDLVPYFEAAIENHHITQRALLELQKPNLDLQEIGRLMTAHHSLLKDKLKITVPKIDVMIDAVLKQGAYGAKIVGSGGGGSIVVLTEPGTETKIVDTLLSAGAKEAYNIQVDPGLRIQNMTHSNI</sequence>
<evidence type="ECO:0000256" key="2">
    <source>
        <dbReference type="ARBA" id="ARBA00022741"/>
    </source>
</evidence>
<dbReference type="InterPro" id="IPR019539">
    <property type="entry name" value="GalKase_N"/>
</dbReference>